<gene>
    <name evidence="3" type="ORF">P0475F05.26</name>
    <name evidence="2" type="ORF">P0476H10.10</name>
</gene>
<proteinExistence type="predicted"/>
<sequence>MVAGGGHRHGGAAAERGEGKGEKRRQSTAHPRSTATMKKAAGAEEGGGAARVDGVDGVPAVGELGEGVDGVDGGAAKPGRETVPASGEGRPEVVGDGGERERATTRARFRQGGRAARGGNGRRSDEETGAPSPNPSKSTQNPVFLLRFEALLSGNPSRKIESASAQIYRCSTSPTEYSKGIESKETTYKEAKVYLEPLIIQLYILLMTVIQVKSVETVITSRQLTACEV</sequence>
<feature type="compositionally biased region" description="Basic and acidic residues" evidence="1">
    <location>
        <begin position="89"/>
        <end position="104"/>
    </location>
</feature>
<evidence type="ECO:0000313" key="4">
    <source>
        <dbReference type="Proteomes" id="UP000000763"/>
    </source>
</evidence>
<feature type="compositionally biased region" description="Low complexity" evidence="1">
    <location>
        <begin position="50"/>
        <end position="63"/>
    </location>
</feature>
<reference evidence="3" key="2">
    <citation type="submission" date="2002-03" db="EMBL/GenBank/DDBJ databases">
        <title>Oryza sativa nipponbare(GA3) genomic DNA, chromosome 2, PAC clone:P0475F05.</title>
        <authorList>
            <person name="Sasaki T."/>
            <person name="Matsumoto T."/>
            <person name="Yamamoto K."/>
        </authorList>
    </citation>
    <scope>NUCLEOTIDE SEQUENCE</scope>
</reference>
<reference evidence="2" key="1">
    <citation type="submission" date="2002-02" db="EMBL/GenBank/DDBJ databases">
        <title>Oryza sativa nipponbare(GA3) genomic DNA, chromosome 2, PAC clone:P0476H10.</title>
        <authorList>
            <person name="Sasaki T."/>
            <person name="Matsumoto T."/>
            <person name="Yamamoto K."/>
        </authorList>
    </citation>
    <scope>NUCLEOTIDE SEQUENCE</scope>
</reference>
<dbReference type="AlphaFoldDB" id="Q6H6P2"/>
<dbReference type="EMBL" id="AP004879">
    <property type="protein sequence ID" value="BAD25607.1"/>
    <property type="molecule type" value="Genomic_DNA"/>
</dbReference>
<accession>Q6H6P2</accession>
<evidence type="ECO:0000256" key="1">
    <source>
        <dbReference type="SAM" id="MobiDB-lite"/>
    </source>
</evidence>
<dbReference type="EMBL" id="AP004790">
    <property type="protein sequence ID" value="BAD25424.1"/>
    <property type="molecule type" value="Genomic_DNA"/>
</dbReference>
<feature type="compositionally biased region" description="Gly residues" evidence="1">
    <location>
        <begin position="64"/>
        <end position="73"/>
    </location>
</feature>
<evidence type="ECO:0000313" key="2">
    <source>
        <dbReference type="EMBL" id="BAD25424.1"/>
    </source>
</evidence>
<organism evidence="3 4">
    <name type="scientific">Oryza sativa subsp. japonica</name>
    <name type="common">Rice</name>
    <dbReference type="NCBI Taxonomy" id="39947"/>
    <lineage>
        <taxon>Eukaryota</taxon>
        <taxon>Viridiplantae</taxon>
        <taxon>Streptophyta</taxon>
        <taxon>Embryophyta</taxon>
        <taxon>Tracheophyta</taxon>
        <taxon>Spermatophyta</taxon>
        <taxon>Magnoliopsida</taxon>
        <taxon>Liliopsida</taxon>
        <taxon>Poales</taxon>
        <taxon>Poaceae</taxon>
        <taxon>BOP clade</taxon>
        <taxon>Oryzoideae</taxon>
        <taxon>Oryzeae</taxon>
        <taxon>Oryzinae</taxon>
        <taxon>Oryza</taxon>
        <taxon>Oryza sativa</taxon>
    </lineage>
</organism>
<protein>
    <submittedName>
        <fullName evidence="3">Pr1-like protein</fullName>
    </submittedName>
</protein>
<reference evidence="4" key="3">
    <citation type="journal article" date="2005" name="Nature">
        <title>The map-based sequence of the rice genome.</title>
        <authorList>
            <consortium name="International rice genome sequencing project (IRGSP)"/>
            <person name="Matsumoto T."/>
            <person name="Wu J."/>
            <person name="Kanamori H."/>
            <person name="Katayose Y."/>
            <person name="Fujisawa M."/>
            <person name="Namiki N."/>
            <person name="Mizuno H."/>
            <person name="Yamamoto K."/>
            <person name="Antonio B.A."/>
            <person name="Baba T."/>
            <person name="Sakata K."/>
            <person name="Nagamura Y."/>
            <person name="Aoki H."/>
            <person name="Arikawa K."/>
            <person name="Arita K."/>
            <person name="Bito T."/>
            <person name="Chiden Y."/>
            <person name="Fujitsuka N."/>
            <person name="Fukunaka R."/>
            <person name="Hamada M."/>
            <person name="Harada C."/>
            <person name="Hayashi A."/>
            <person name="Hijishita S."/>
            <person name="Honda M."/>
            <person name="Hosokawa S."/>
            <person name="Ichikawa Y."/>
            <person name="Idonuma A."/>
            <person name="Iijima M."/>
            <person name="Ikeda M."/>
            <person name="Ikeno M."/>
            <person name="Ito K."/>
            <person name="Ito S."/>
            <person name="Ito T."/>
            <person name="Ito Y."/>
            <person name="Ito Y."/>
            <person name="Iwabuchi A."/>
            <person name="Kamiya K."/>
            <person name="Karasawa W."/>
            <person name="Kurita K."/>
            <person name="Katagiri S."/>
            <person name="Kikuta A."/>
            <person name="Kobayashi H."/>
            <person name="Kobayashi N."/>
            <person name="Machita K."/>
            <person name="Maehara T."/>
            <person name="Masukawa M."/>
            <person name="Mizubayashi T."/>
            <person name="Mukai Y."/>
            <person name="Nagasaki H."/>
            <person name="Nagata Y."/>
            <person name="Naito S."/>
            <person name="Nakashima M."/>
            <person name="Nakama Y."/>
            <person name="Nakamichi Y."/>
            <person name="Nakamura M."/>
            <person name="Meguro A."/>
            <person name="Negishi M."/>
            <person name="Ohta I."/>
            <person name="Ohta T."/>
            <person name="Okamoto M."/>
            <person name="Ono N."/>
            <person name="Saji S."/>
            <person name="Sakaguchi M."/>
            <person name="Sakai K."/>
            <person name="Shibata M."/>
            <person name="Shimokawa T."/>
            <person name="Song J."/>
            <person name="Takazaki Y."/>
            <person name="Terasawa K."/>
            <person name="Tsugane M."/>
            <person name="Tsuji K."/>
            <person name="Ueda S."/>
            <person name="Waki K."/>
            <person name="Yamagata H."/>
            <person name="Yamamoto M."/>
            <person name="Yamamoto S."/>
            <person name="Yamane H."/>
            <person name="Yoshiki S."/>
            <person name="Yoshihara R."/>
            <person name="Yukawa K."/>
            <person name="Zhong H."/>
            <person name="Yano M."/>
            <person name="Yuan Q."/>
            <person name="Ouyang S."/>
            <person name="Liu J."/>
            <person name="Jones K.M."/>
            <person name="Gansberger K."/>
            <person name="Moffat K."/>
            <person name="Hill J."/>
            <person name="Bera J."/>
            <person name="Fadrosh D."/>
            <person name="Jin S."/>
            <person name="Johri S."/>
            <person name="Kim M."/>
            <person name="Overton L."/>
            <person name="Reardon M."/>
            <person name="Tsitrin T."/>
            <person name="Vuong H."/>
            <person name="Weaver B."/>
            <person name="Ciecko A."/>
            <person name="Tallon L."/>
            <person name="Jackson J."/>
            <person name="Pai G."/>
            <person name="Aken S.V."/>
            <person name="Utterback T."/>
            <person name="Reidmuller S."/>
            <person name="Feldblyum T."/>
            <person name="Hsiao J."/>
            <person name="Zismann V."/>
            <person name="Iobst S."/>
            <person name="de Vazeille A.R."/>
            <person name="Buell C.R."/>
            <person name="Ying K."/>
            <person name="Li Y."/>
            <person name="Lu T."/>
            <person name="Huang Y."/>
            <person name="Zhao Q."/>
            <person name="Feng Q."/>
            <person name="Zhang L."/>
            <person name="Zhu J."/>
            <person name="Weng Q."/>
            <person name="Mu J."/>
            <person name="Lu Y."/>
            <person name="Fan D."/>
            <person name="Liu Y."/>
            <person name="Guan J."/>
            <person name="Zhang Y."/>
            <person name="Yu S."/>
            <person name="Liu X."/>
            <person name="Zhang Y."/>
            <person name="Hong G."/>
            <person name="Han B."/>
            <person name="Choisne N."/>
            <person name="Demange N."/>
            <person name="Orjeda G."/>
            <person name="Samain S."/>
            <person name="Cattolico L."/>
            <person name="Pelletier E."/>
            <person name="Couloux A."/>
            <person name="Segurens B."/>
            <person name="Wincker P."/>
            <person name="D'Hont A."/>
            <person name="Scarpelli C."/>
            <person name="Weissenbach J."/>
            <person name="Salanoubat M."/>
            <person name="Quetier F."/>
            <person name="Yu Y."/>
            <person name="Kim H.R."/>
            <person name="Rambo T."/>
            <person name="Currie J."/>
            <person name="Collura K."/>
            <person name="Luo M."/>
            <person name="Yang T."/>
            <person name="Ammiraju J.S.S."/>
            <person name="Engler F."/>
            <person name="Soderlund C."/>
            <person name="Wing R.A."/>
            <person name="Palmer L.E."/>
            <person name="de la Bastide M."/>
            <person name="Spiegel L."/>
            <person name="Nascimento L."/>
            <person name="Zutavern T."/>
            <person name="O'Shaughnessy A."/>
            <person name="Dike S."/>
            <person name="Dedhia N."/>
            <person name="Preston R."/>
            <person name="Balija V."/>
            <person name="McCombie W.R."/>
            <person name="Chow T."/>
            <person name="Chen H."/>
            <person name="Chung M."/>
            <person name="Chen C."/>
            <person name="Shaw J."/>
            <person name="Wu H."/>
            <person name="Hsiao K."/>
            <person name="Chao Y."/>
            <person name="Chu M."/>
            <person name="Cheng C."/>
            <person name="Hour A."/>
            <person name="Lee P."/>
            <person name="Lin S."/>
            <person name="Lin Y."/>
            <person name="Liou J."/>
            <person name="Liu S."/>
            <person name="Hsing Y."/>
            <person name="Raghuvanshi S."/>
            <person name="Mohanty A."/>
            <person name="Bharti A.K."/>
            <person name="Gaur A."/>
            <person name="Gupta V."/>
            <person name="Kumar D."/>
            <person name="Ravi V."/>
            <person name="Vij S."/>
            <person name="Kapur A."/>
            <person name="Khurana P."/>
            <person name="Khurana P."/>
            <person name="Khurana J.P."/>
            <person name="Tyagi A.K."/>
            <person name="Gaikwad K."/>
            <person name="Singh A."/>
            <person name="Dalal V."/>
            <person name="Srivastava S."/>
            <person name="Dixit A."/>
            <person name="Pal A.K."/>
            <person name="Ghazi I.A."/>
            <person name="Yadav M."/>
            <person name="Pandit A."/>
            <person name="Bhargava A."/>
            <person name="Sureshbabu K."/>
            <person name="Batra K."/>
            <person name="Sharma T.R."/>
            <person name="Mohapatra T."/>
            <person name="Singh N.K."/>
            <person name="Messing J."/>
            <person name="Nelson A.B."/>
            <person name="Fuks G."/>
            <person name="Kavchok S."/>
            <person name="Keizer G."/>
            <person name="Linton E."/>
            <person name="Llaca V."/>
            <person name="Song R."/>
            <person name="Tanyolac B."/>
            <person name="Young S."/>
            <person name="Ho-Il K."/>
            <person name="Hahn J.H."/>
            <person name="Sangsakoo G."/>
            <person name="Vanavichit A."/>
            <person name="de Mattos Luiz.A.T."/>
            <person name="Zimmer P.D."/>
            <person name="Malone G."/>
            <person name="Dellagostin O."/>
            <person name="de Oliveira A.C."/>
            <person name="Bevan M."/>
            <person name="Bancroft I."/>
            <person name="Minx P."/>
            <person name="Cordum H."/>
            <person name="Wilson R."/>
            <person name="Cheng Z."/>
            <person name="Jin W."/>
            <person name="Jiang J."/>
            <person name="Leong S.A."/>
            <person name="Iwama H."/>
            <person name="Gojobori T."/>
            <person name="Itoh T."/>
            <person name="Niimura Y."/>
            <person name="Fujii Y."/>
            <person name="Habara T."/>
            <person name="Sakai H."/>
            <person name="Sato Y."/>
            <person name="Wilson G."/>
            <person name="Kumar K."/>
            <person name="McCouch S."/>
            <person name="Juretic N."/>
            <person name="Hoen D."/>
            <person name="Wright S."/>
            <person name="Bruskiewich R."/>
            <person name="Bureau T."/>
            <person name="Miyao A."/>
            <person name="Hirochika H."/>
            <person name="Nishikawa T."/>
            <person name="Kadowaki K."/>
            <person name="Sugiura M."/>
            <person name="Burr B."/>
            <person name="Sasaki T."/>
        </authorList>
    </citation>
    <scope>NUCLEOTIDE SEQUENCE [LARGE SCALE GENOMIC DNA]</scope>
    <source>
        <strain evidence="4">cv. Nipponbare</strain>
    </source>
</reference>
<feature type="compositionally biased region" description="Basic residues" evidence="1">
    <location>
        <begin position="1"/>
        <end position="10"/>
    </location>
</feature>
<name>Q6H6P2_ORYSJ</name>
<dbReference type="Proteomes" id="UP000000763">
    <property type="component" value="Chromosome 2"/>
</dbReference>
<evidence type="ECO:0000313" key="3">
    <source>
        <dbReference type="EMBL" id="BAD25607.1"/>
    </source>
</evidence>
<feature type="compositionally biased region" description="Basic and acidic residues" evidence="1">
    <location>
        <begin position="15"/>
        <end position="25"/>
    </location>
</feature>
<reference evidence="4" key="4">
    <citation type="journal article" date="2008" name="Nucleic Acids Res.">
        <title>The rice annotation project database (RAP-DB): 2008 update.</title>
        <authorList>
            <consortium name="The rice annotation project (RAP)"/>
        </authorList>
    </citation>
    <scope>GENOME REANNOTATION</scope>
    <source>
        <strain evidence="4">cv. Nipponbare</strain>
    </source>
</reference>
<feature type="region of interest" description="Disordered" evidence="1">
    <location>
        <begin position="1"/>
        <end position="141"/>
    </location>
</feature>